<accession>A0A0H4KF34</accession>
<evidence type="ECO:0000256" key="1">
    <source>
        <dbReference type="ARBA" id="ARBA00004141"/>
    </source>
</evidence>
<keyword evidence="6" id="KW-1185">Reference proteome</keyword>
<dbReference type="GeneID" id="93703948"/>
<evidence type="ECO:0000256" key="4">
    <source>
        <dbReference type="ARBA" id="ARBA00023136"/>
    </source>
</evidence>
<dbReference type="RefSeq" id="WP_019395549.1">
    <property type="nucleotide sequence ID" value="NZ_ALIM01000050.1"/>
</dbReference>
<name>A0A1X7GEA5_9BACI</name>
<protein>
    <submittedName>
        <fullName evidence="5">Uncharacterized protein</fullName>
    </submittedName>
</protein>
<evidence type="ECO:0000256" key="2">
    <source>
        <dbReference type="ARBA" id="ARBA00022692"/>
    </source>
</evidence>
<evidence type="ECO:0000256" key="3">
    <source>
        <dbReference type="ARBA" id="ARBA00022989"/>
    </source>
</evidence>
<keyword evidence="4" id="KW-0472">Membrane</keyword>
<evidence type="ECO:0000313" key="6">
    <source>
        <dbReference type="Proteomes" id="UP000036202"/>
    </source>
</evidence>
<accession>A0A1X7GEA5</accession>
<proteinExistence type="predicted"/>
<keyword evidence="2" id="KW-0812">Transmembrane</keyword>
<evidence type="ECO:0000313" key="5">
    <source>
        <dbReference type="EMBL" id="AKO90889.1"/>
    </source>
</evidence>
<dbReference type="AlphaFoldDB" id="A0A1X7GEA5"/>
<dbReference type="OrthoDB" id="2654325at2"/>
<keyword evidence="3" id="KW-1133">Transmembrane helix</keyword>
<comment type="subcellular location">
    <subcellularLocation>
        <location evidence="1">Membrane</location>
        <topology evidence="1">Multi-pass membrane protein</topology>
    </subcellularLocation>
</comment>
<sequence length="108" mass="12806">MNVRKKEKVMVQLMLGTSLILGFIPPLIMFLASRKKKIFYRETSRKALNFHLTIFPLFLVSYILPSSFKSFSYIILIIESFSILNAMISILIHKPYKYWALPYLKERR</sequence>
<dbReference type="InterPro" id="IPR019109">
    <property type="entry name" value="MamF_MmsF"/>
</dbReference>
<dbReference type="KEGG" id="beo:BEH_01280"/>
<dbReference type="EMBL" id="CP011974">
    <property type="protein sequence ID" value="AKO90889.1"/>
    <property type="molecule type" value="Genomic_DNA"/>
</dbReference>
<organism evidence="5 6">
    <name type="scientific">Priestia filamentosa</name>
    <dbReference type="NCBI Taxonomy" id="1402861"/>
    <lineage>
        <taxon>Bacteria</taxon>
        <taxon>Bacillati</taxon>
        <taxon>Bacillota</taxon>
        <taxon>Bacilli</taxon>
        <taxon>Bacillales</taxon>
        <taxon>Bacillaceae</taxon>
        <taxon>Priestia</taxon>
    </lineage>
</organism>
<gene>
    <name evidence="5" type="ORF">BEH_01280</name>
</gene>
<reference evidence="5 6" key="1">
    <citation type="journal article" date="2015" name="PLoS ONE">
        <title>Genome Sequence of Bacillus endophyticus and Analysis of Its Companion Mechanism in the Ketogulonigenium vulgare-Bacillus Strain Consortium.</title>
        <authorList>
            <person name="Jia N."/>
            <person name="Du J."/>
            <person name="Ding M.Z."/>
            <person name="Gao F."/>
            <person name="Yuan Y.J."/>
        </authorList>
    </citation>
    <scope>NUCLEOTIDE SEQUENCE [LARGE SCALE GENOMIC DNA]</scope>
    <source>
        <strain evidence="5 6">Hbe603</strain>
    </source>
</reference>
<reference evidence="6" key="2">
    <citation type="submission" date="2015-06" db="EMBL/GenBank/DDBJ databases">
        <title>Genome Sequence of Bacillus endophyticus and Analysis of its Companion Mechanism in the Ketogulonigenium vulgare-Bacillus strain Consortium.</title>
        <authorList>
            <person name="Jia N."/>
            <person name="Du J."/>
            <person name="Ding M.-Z."/>
            <person name="Gao F."/>
            <person name="Yuan Y.-J."/>
        </authorList>
    </citation>
    <scope>NUCLEOTIDE SEQUENCE [LARGE SCALE GENOMIC DNA]</scope>
    <source>
        <strain evidence="6">Hbe603</strain>
    </source>
</reference>
<dbReference type="Proteomes" id="UP000036202">
    <property type="component" value="Chromosome"/>
</dbReference>
<dbReference type="PATRIC" id="fig|135735.6.peg.230"/>
<dbReference type="Pfam" id="PF09685">
    <property type="entry name" value="MamF_MmsF"/>
    <property type="match status" value="1"/>
</dbReference>